<feature type="transmembrane region" description="Helical" evidence="5">
    <location>
        <begin position="65"/>
        <end position="87"/>
    </location>
</feature>
<gene>
    <name evidence="7" type="ORF">BJ684DRAFT_21031</name>
</gene>
<evidence type="ECO:0000256" key="5">
    <source>
        <dbReference type="SAM" id="Phobius"/>
    </source>
</evidence>
<comment type="subcellular location">
    <subcellularLocation>
        <location evidence="1">Endomembrane system</location>
        <topology evidence="1">Multi-pass membrane protein</topology>
    </subcellularLocation>
</comment>
<dbReference type="InterPro" id="IPR003807">
    <property type="entry name" value="DUF202"/>
</dbReference>
<keyword evidence="3 5" id="KW-1133">Transmembrane helix</keyword>
<dbReference type="PANTHER" id="PTHR46140:SF1">
    <property type="entry name" value="VACUOLAR TRANSPORTER CHAPERONE COMPLEX SUBUNIT 4-RELATED"/>
    <property type="match status" value="1"/>
</dbReference>
<feature type="transmembrane region" description="Helical" evidence="5">
    <location>
        <begin position="107"/>
        <end position="126"/>
    </location>
</feature>
<evidence type="ECO:0000313" key="8">
    <source>
        <dbReference type="Proteomes" id="UP000267251"/>
    </source>
</evidence>
<keyword evidence="2 5" id="KW-0812">Transmembrane</keyword>
<accession>A0A4P9Y0Z9</accession>
<dbReference type="GO" id="GO:0000329">
    <property type="term" value="C:fungal-type vacuole membrane"/>
    <property type="evidence" value="ECO:0007669"/>
    <property type="project" value="TreeGrafter"/>
</dbReference>
<feature type="transmembrane region" description="Helical" evidence="5">
    <location>
        <begin position="38"/>
        <end position="58"/>
    </location>
</feature>
<dbReference type="AlphaFoldDB" id="A0A4P9Y0Z9"/>
<dbReference type="Proteomes" id="UP000267251">
    <property type="component" value="Unassembled WGS sequence"/>
</dbReference>
<evidence type="ECO:0000256" key="4">
    <source>
        <dbReference type="ARBA" id="ARBA00023136"/>
    </source>
</evidence>
<evidence type="ECO:0000256" key="2">
    <source>
        <dbReference type="ARBA" id="ARBA00022692"/>
    </source>
</evidence>
<dbReference type="EMBL" id="KZ988335">
    <property type="protein sequence ID" value="RKP12428.1"/>
    <property type="molecule type" value="Genomic_DNA"/>
</dbReference>
<dbReference type="GO" id="GO:0033254">
    <property type="term" value="C:vacuolar transporter chaperone complex"/>
    <property type="evidence" value="ECO:0007669"/>
    <property type="project" value="TreeGrafter"/>
</dbReference>
<name>A0A4P9Y0Z9_9FUNG</name>
<keyword evidence="8" id="KW-1185">Reference proteome</keyword>
<dbReference type="Pfam" id="PF02656">
    <property type="entry name" value="DUF202"/>
    <property type="match status" value="1"/>
</dbReference>
<feature type="domain" description="DUF202" evidence="6">
    <location>
        <begin position="29"/>
        <end position="89"/>
    </location>
</feature>
<reference evidence="8" key="1">
    <citation type="journal article" date="2018" name="Nat. Microbiol.">
        <title>Leveraging single-cell genomics to expand the fungal tree of life.</title>
        <authorList>
            <person name="Ahrendt S.R."/>
            <person name="Quandt C.A."/>
            <person name="Ciobanu D."/>
            <person name="Clum A."/>
            <person name="Salamov A."/>
            <person name="Andreopoulos B."/>
            <person name="Cheng J.F."/>
            <person name="Woyke T."/>
            <person name="Pelin A."/>
            <person name="Henrissat B."/>
            <person name="Reynolds N.K."/>
            <person name="Benny G.L."/>
            <person name="Smith M.E."/>
            <person name="James T.Y."/>
            <person name="Grigoriev I.V."/>
        </authorList>
    </citation>
    <scope>NUCLEOTIDE SEQUENCE [LARGE SCALE GENOMIC DNA]</scope>
</reference>
<dbReference type="PANTHER" id="PTHR46140">
    <property type="entry name" value="VACUOLAR TRANSPORTER CHAPERONE 1-RELATED"/>
    <property type="match status" value="1"/>
</dbReference>
<evidence type="ECO:0000256" key="1">
    <source>
        <dbReference type="ARBA" id="ARBA00004127"/>
    </source>
</evidence>
<evidence type="ECO:0000313" key="7">
    <source>
        <dbReference type="EMBL" id="RKP12428.1"/>
    </source>
</evidence>
<evidence type="ECO:0000256" key="3">
    <source>
        <dbReference type="ARBA" id="ARBA00022989"/>
    </source>
</evidence>
<dbReference type="OrthoDB" id="2243669at2759"/>
<proteinExistence type="predicted"/>
<protein>
    <recommendedName>
        <fullName evidence="6">DUF202 domain-containing protein</fullName>
    </recommendedName>
</protein>
<dbReference type="GO" id="GO:0012505">
    <property type="term" value="C:endomembrane system"/>
    <property type="evidence" value="ECO:0007669"/>
    <property type="project" value="UniProtKB-SubCell"/>
</dbReference>
<organism evidence="7 8">
    <name type="scientific">Piptocephalis cylindrospora</name>
    <dbReference type="NCBI Taxonomy" id="1907219"/>
    <lineage>
        <taxon>Eukaryota</taxon>
        <taxon>Fungi</taxon>
        <taxon>Fungi incertae sedis</taxon>
        <taxon>Zoopagomycota</taxon>
        <taxon>Zoopagomycotina</taxon>
        <taxon>Zoopagomycetes</taxon>
        <taxon>Zoopagales</taxon>
        <taxon>Piptocephalidaceae</taxon>
        <taxon>Piptocephalis</taxon>
    </lineage>
</organism>
<keyword evidence="4 5" id="KW-0472">Membrane</keyword>
<dbReference type="InterPro" id="IPR051572">
    <property type="entry name" value="VTC_Complex_Subunit"/>
</dbReference>
<evidence type="ECO:0000259" key="6">
    <source>
        <dbReference type="Pfam" id="PF02656"/>
    </source>
</evidence>
<sequence>MSYFTAAGPDATARRRQKIINIPIRTEPKVYLANERTLLHWLNFSVIIASLALTLLNFGDRVSRVAAVGFTIVAAALAFRGLLVFLWRSERIRQKDELDYSDRWGPFMLVTSILAVIGMNTWMRLAEPDTSA</sequence>